<dbReference type="GO" id="GO:0042632">
    <property type="term" value="P:cholesterol homeostasis"/>
    <property type="evidence" value="ECO:0007669"/>
    <property type="project" value="TreeGrafter"/>
</dbReference>
<gene>
    <name evidence="1" type="ORF">KC01_LOCUS7521</name>
</gene>
<dbReference type="InterPro" id="IPR052418">
    <property type="entry name" value="Apolipoprotein_B"/>
</dbReference>
<dbReference type="GO" id="GO:0120020">
    <property type="term" value="F:cholesterol transfer activity"/>
    <property type="evidence" value="ECO:0007669"/>
    <property type="project" value="TreeGrafter"/>
</dbReference>
<dbReference type="GO" id="GO:0034359">
    <property type="term" value="C:mature chylomicron"/>
    <property type="evidence" value="ECO:0007669"/>
    <property type="project" value="TreeGrafter"/>
</dbReference>
<dbReference type="GO" id="GO:0034361">
    <property type="term" value="C:very-low-density lipoprotein particle"/>
    <property type="evidence" value="ECO:0007669"/>
    <property type="project" value="TreeGrafter"/>
</dbReference>
<dbReference type="PANTHER" id="PTHR13769">
    <property type="entry name" value="APOLIPOPROTEIN B"/>
    <property type="match status" value="1"/>
</dbReference>
<dbReference type="GO" id="GO:0034362">
    <property type="term" value="C:low-density lipoprotein particle"/>
    <property type="evidence" value="ECO:0007669"/>
    <property type="project" value="TreeGrafter"/>
</dbReference>
<proteinExistence type="predicted"/>
<accession>A0AAV2JH08</accession>
<evidence type="ECO:0000313" key="2">
    <source>
        <dbReference type="Proteomes" id="UP001497482"/>
    </source>
</evidence>
<dbReference type="AlphaFoldDB" id="A0AAV2JH08"/>
<keyword evidence="2" id="KW-1185">Reference proteome</keyword>
<dbReference type="EMBL" id="OZ035834">
    <property type="protein sequence ID" value="CAL1576063.1"/>
    <property type="molecule type" value="Genomic_DNA"/>
</dbReference>
<sequence length="254" mass="26698">MWCGRGQPLLPAPVVVSGQPPAPAPVGSEVQPCPALWVKGQSQPCPAPVGQSVSPCHSSCGVRGQPLPRSVYGSEVQPAPDSVGSVVSPCPSSCGVRRVSPCTAPCRGWLSAMNSSTSRVTMDTGLYATKGPLTHAGRPDRAAGPPAWPLLLLRGFFPSVGDVTPEITDVAVFLEEMLNECSGELGPNMDPELTPDPQELSYLVLRVIGIMGRAVQDHNPRLVSAVLHCAKKTNAPLLTQKAAIQAFRNINNEV</sequence>
<dbReference type="GO" id="GO:0030301">
    <property type="term" value="P:cholesterol transport"/>
    <property type="evidence" value="ECO:0007669"/>
    <property type="project" value="TreeGrafter"/>
</dbReference>
<dbReference type="PANTHER" id="PTHR13769:SF6">
    <property type="entry name" value="APOLIPOPROTEIN B-100"/>
    <property type="match status" value="1"/>
</dbReference>
<reference evidence="1 2" key="1">
    <citation type="submission" date="2024-04" db="EMBL/GenBank/DDBJ databases">
        <authorList>
            <person name="Waldvogel A.-M."/>
            <person name="Schoenle A."/>
        </authorList>
    </citation>
    <scope>NUCLEOTIDE SEQUENCE [LARGE SCALE GENOMIC DNA]</scope>
</reference>
<dbReference type="GO" id="GO:0050750">
    <property type="term" value="F:low-density lipoprotein particle receptor binding"/>
    <property type="evidence" value="ECO:0007669"/>
    <property type="project" value="TreeGrafter"/>
</dbReference>
<protein>
    <submittedName>
        <fullName evidence="1">Uncharacterized protein</fullName>
    </submittedName>
</protein>
<evidence type="ECO:0000313" key="1">
    <source>
        <dbReference type="EMBL" id="CAL1576063.1"/>
    </source>
</evidence>
<organism evidence="1 2">
    <name type="scientific">Knipowitschia caucasica</name>
    <name type="common">Caucasian dwarf goby</name>
    <name type="synonym">Pomatoschistus caucasicus</name>
    <dbReference type="NCBI Taxonomy" id="637954"/>
    <lineage>
        <taxon>Eukaryota</taxon>
        <taxon>Metazoa</taxon>
        <taxon>Chordata</taxon>
        <taxon>Craniata</taxon>
        <taxon>Vertebrata</taxon>
        <taxon>Euteleostomi</taxon>
        <taxon>Actinopterygii</taxon>
        <taxon>Neopterygii</taxon>
        <taxon>Teleostei</taxon>
        <taxon>Neoteleostei</taxon>
        <taxon>Acanthomorphata</taxon>
        <taxon>Gobiaria</taxon>
        <taxon>Gobiiformes</taxon>
        <taxon>Gobioidei</taxon>
        <taxon>Gobiidae</taxon>
        <taxon>Gobiinae</taxon>
        <taxon>Knipowitschia</taxon>
    </lineage>
</organism>
<dbReference type="GO" id="GO:0006642">
    <property type="term" value="P:triglyceride mobilization"/>
    <property type="evidence" value="ECO:0007669"/>
    <property type="project" value="TreeGrafter"/>
</dbReference>
<dbReference type="Proteomes" id="UP001497482">
    <property type="component" value="Chromosome 12"/>
</dbReference>
<name>A0AAV2JH08_KNICA</name>
<dbReference type="GO" id="GO:0042953">
    <property type="term" value="P:lipoprotein transport"/>
    <property type="evidence" value="ECO:0007669"/>
    <property type="project" value="TreeGrafter"/>
</dbReference>